<keyword evidence="9" id="KW-1185">Reference proteome</keyword>
<keyword evidence="4" id="KW-0238">DNA-binding</keyword>
<evidence type="ECO:0000256" key="1">
    <source>
        <dbReference type="ARBA" id="ARBA00004141"/>
    </source>
</evidence>
<dbReference type="PROSITE" id="PS50943">
    <property type="entry name" value="HTH_CROC1"/>
    <property type="match status" value="1"/>
</dbReference>
<dbReference type="SMART" id="SM00530">
    <property type="entry name" value="HTH_XRE"/>
    <property type="match status" value="1"/>
</dbReference>
<name>A0A6L3ZDL6_9FLAO</name>
<proteinExistence type="predicted"/>
<dbReference type="EMBL" id="WBVQ01000003">
    <property type="protein sequence ID" value="KAB2815303.1"/>
    <property type="molecule type" value="Genomic_DNA"/>
</dbReference>
<protein>
    <submittedName>
        <fullName evidence="8">Helix-turn-helix domain-containing protein</fullName>
    </submittedName>
</protein>
<dbReference type="InterPro" id="IPR019109">
    <property type="entry name" value="MamF_MmsF"/>
</dbReference>
<comment type="caution">
    <text evidence="8">The sequence shown here is derived from an EMBL/GenBank/DDBJ whole genome shotgun (WGS) entry which is preliminary data.</text>
</comment>
<feature type="transmembrane region" description="Helical" evidence="6">
    <location>
        <begin position="122"/>
        <end position="141"/>
    </location>
</feature>
<evidence type="ECO:0000259" key="7">
    <source>
        <dbReference type="PROSITE" id="PS50943"/>
    </source>
</evidence>
<reference evidence="8 9" key="1">
    <citation type="submission" date="2019-10" db="EMBL/GenBank/DDBJ databases">
        <title>Genome sequence of Phaeocystidibacter marisrubri JCM30614 (type strain).</title>
        <authorList>
            <person name="Bowman J.P."/>
        </authorList>
    </citation>
    <scope>NUCLEOTIDE SEQUENCE [LARGE SCALE GENOMIC DNA]</scope>
    <source>
        <strain evidence="8 9">JCM 30614</strain>
    </source>
</reference>
<dbReference type="InterPro" id="IPR010982">
    <property type="entry name" value="Lambda_DNA-bd_dom_sf"/>
</dbReference>
<dbReference type="Pfam" id="PF09685">
    <property type="entry name" value="MamF_MmsF"/>
    <property type="match status" value="1"/>
</dbReference>
<dbReference type="SUPFAM" id="SSF47413">
    <property type="entry name" value="lambda repressor-like DNA-binding domains"/>
    <property type="match status" value="1"/>
</dbReference>
<dbReference type="AlphaFoldDB" id="A0A6L3ZDL6"/>
<dbReference type="InterPro" id="IPR050807">
    <property type="entry name" value="TransReg_Diox_bact_type"/>
</dbReference>
<dbReference type="Pfam" id="PF01381">
    <property type="entry name" value="HTH_3"/>
    <property type="match status" value="1"/>
</dbReference>
<dbReference type="GO" id="GO:0003700">
    <property type="term" value="F:DNA-binding transcription factor activity"/>
    <property type="evidence" value="ECO:0007669"/>
    <property type="project" value="TreeGrafter"/>
</dbReference>
<keyword evidence="2 6" id="KW-0812">Transmembrane</keyword>
<dbReference type="Proteomes" id="UP000484164">
    <property type="component" value="Unassembled WGS sequence"/>
</dbReference>
<evidence type="ECO:0000256" key="2">
    <source>
        <dbReference type="ARBA" id="ARBA00022692"/>
    </source>
</evidence>
<evidence type="ECO:0000256" key="5">
    <source>
        <dbReference type="ARBA" id="ARBA00023136"/>
    </source>
</evidence>
<dbReference type="OrthoDB" id="1357763at2"/>
<evidence type="ECO:0000256" key="4">
    <source>
        <dbReference type="ARBA" id="ARBA00023125"/>
    </source>
</evidence>
<evidence type="ECO:0000313" key="9">
    <source>
        <dbReference type="Proteomes" id="UP000484164"/>
    </source>
</evidence>
<dbReference type="PANTHER" id="PTHR46797:SF1">
    <property type="entry name" value="METHYLPHOSPHONATE SYNTHASE"/>
    <property type="match status" value="1"/>
</dbReference>
<dbReference type="Gene3D" id="1.10.260.40">
    <property type="entry name" value="lambda repressor-like DNA-binding domains"/>
    <property type="match status" value="1"/>
</dbReference>
<sequence length="207" mass="22644">MNSSLGSSIQSIRKHRALSQSQLAEKSGLTLRTIQRIEADETTPRGDSLLRIASALEVSIQELTDSQLEENPGLNASIVWSSLSFIAFPFLGFLIPLIIWLPKRGRYKAVDKTAKTVLNFQATWMLLLILTPFVAGVYLAGVMEDMTTTTNGHNEVSPSKVAGAIKNVALPLLLLSLTNIIATVWNGIRAMKGKQAVYPPAIPFIRK</sequence>
<dbReference type="CDD" id="cd00093">
    <property type="entry name" value="HTH_XRE"/>
    <property type="match status" value="1"/>
</dbReference>
<evidence type="ECO:0000313" key="8">
    <source>
        <dbReference type="EMBL" id="KAB2815303.1"/>
    </source>
</evidence>
<comment type="subcellular location">
    <subcellularLocation>
        <location evidence="1">Membrane</location>
        <topology evidence="1">Multi-pass membrane protein</topology>
    </subcellularLocation>
</comment>
<feature type="domain" description="HTH cro/C1-type" evidence="7">
    <location>
        <begin position="9"/>
        <end position="63"/>
    </location>
</feature>
<dbReference type="GO" id="GO:0003677">
    <property type="term" value="F:DNA binding"/>
    <property type="evidence" value="ECO:0007669"/>
    <property type="project" value="UniProtKB-KW"/>
</dbReference>
<gene>
    <name evidence="8" type="ORF">F8C82_14525</name>
</gene>
<dbReference type="RefSeq" id="WP_151694338.1">
    <property type="nucleotide sequence ID" value="NZ_BMGX01000001.1"/>
</dbReference>
<dbReference type="GO" id="GO:0005829">
    <property type="term" value="C:cytosol"/>
    <property type="evidence" value="ECO:0007669"/>
    <property type="project" value="TreeGrafter"/>
</dbReference>
<organism evidence="8 9">
    <name type="scientific">Phaeocystidibacter marisrubri</name>
    <dbReference type="NCBI Taxonomy" id="1577780"/>
    <lineage>
        <taxon>Bacteria</taxon>
        <taxon>Pseudomonadati</taxon>
        <taxon>Bacteroidota</taxon>
        <taxon>Flavobacteriia</taxon>
        <taxon>Flavobacteriales</taxon>
        <taxon>Phaeocystidibacteraceae</taxon>
        <taxon>Phaeocystidibacter</taxon>
    </lineage>
</organism>
<evidence type="ECO:0000256" key="3">
    <source>
        <dbReference type="ARBA" id="ARBA00022989"/>
    </source>
</evidence>
<accession>A0A6L3ZDL6</accession>
<dbReference type="PANTHER" id="PTHR46797">
    <property type="entry name" value="HTH-TYPE TRANSCRIPTIONAL REGULATOR"/>
    <property type="match status" value="1"/>
</dbReference>
<evidence type="ECO:0000256" key="6">
    <source>
        <dbReference type="SAM" id="Phobius"/>
    </source>
</evidence>
<dbReference type="InterPro" id="IPR001387">
    <property type="entry name" value="Cro/C1-type_HTH"/>
</dbReference>
<feature type="transmembrane region" description="Helical" evidence="6">
    <location>
        <begin position="78"/>
        <end position="101"/>
    </location>
</feature>
<keyword evidence="5 6" id="KW-0472">Membrane</keyword>
<keyword evidence="3 6" id="KW-1133">Transmembrane helix</keyword>
<feature type="transmembrane region" description="Helical" evidence="6">
    <location>
        <begin position="161"/>
        <end position="185"/>
    </location>
</feature>